<protein>
    <submittedName>
        <fullName evidence="3">Uncharacterized protein</fullName>
    </submittedName>
</protein>
<comment type="caution">
    <text evidence="3">The sequence shown here is derived from an EMBL/GenBank/DDBJ whole genome shotgun (WGS) entry which is preliminary data.</text>
</comment>
<proteinExistence type="predicted"/>
<feature type="signal peptide" evidence="2">
    <location>
        <begin position="1"/>
        <end position="19"/>
    </location>
</feature>
<dbReference type="Proteomes" id="UP000022910">
    <property type="component" value="Unassembled WGS sequence"/>
</dbReference>
<keyword evidence="2" id="KW-0732">Signal</keyword>
<evidence type="ECO:0000256" key="2">
    <source>
        <dbReference type="SAM" id="SignalP"/>
    </source>
</evidence>
<keyword evidence="4" id="KW-1185">Reference proteome</keyword>
<sequence>MKFKYFLLIFVITIVLADAAPFNYKRDADAAPAVAFKRDADAAPGVGFKRDADAAPVEYKRDADAAPTLDAPIPPIGGGPPT</sequence>
<organism evidence="3 4">
    <name type="scientific">Rhizophagus irregularis (strain DAOM 197198w)</name>
    <name type="common">Glomus intraradices</name>
    <dbReference type="NCBI Taxonomy" id="1432141"/>
    <lineage>
        <taxon>Eukaryota</taxon>
        <taxon>Fungi</taxon>
        <taxon>Fungi incertae sedis</taxon>
        <taxon>Mucoromycota</taxon>
        <taxon>Glomeromycotina</taxon>
        <taxon>Glomeromycetes</taxon>
        <taxon>Glomerales</taxon>
        <taxon>Glomeraceae</taxon>
        <taxon>Rhizophagus</taxon>
    </lineage>
</organism>
<evidence type="ECO:0000313" key="3">
    <source>
        <dbReference type="EMBL" id="EXX66621.1"/>
    </source>
</evidence>
<name>A0A015L2N8_RHIIW</name>
<evidence type="ECO:0000313" key="4">
    <source>
        <dbReference type="Proteomes" id="UP000022910"/>
    </source>
</evidence>
<feature type="region of interest" description="Disordered" evidence="1">
    <location>
        <begin position="62"/>
        <end position="82"/>
    </location>
</feature>
<gene>
    <name evidence="3" type="ORF">RirG_122040</name>
</gene>
<accession>A0A015L2N8</accession>
<dbReference type="OrthoDB" id="2372399at2759"/>
<feature type="chain" id="PRO_5001474928" evidence="2">
    <location>
        <begin position="20"/>
        <end position="82"/>
    </location>
</feature>
<dbReference type="EMBL" id="JEMT01018577">
    <property type="protein sequence ID" value="EXX66621.1"/>
    <property type="molecule type" value="Genomic_DNA"/>
</dbReference>
<feature type="compositionally biased region" description="Pro residues" evidence="1">
    <location>
        <begin position="72"/>
        <end position="82"/>
    </location>
</feature>
<dbReference type="AlphaFoldDB" id="A0A015L2N8"/>
<reference evidence="3 4" key="1">
    <citation type="submission" date="2014-02" db="EMBL/GenBank/DDBJ databases">
        <title>Single nucleus genome sequencing reveals high similarity among nuclei of an endomycorrhizal fungus.</title>
        <authorList>
            <person name="Lin K."/>
            <person name="Geurts R."/>
            <person name="Zhang Z."/>
            <person name="Limpens E."/>
            <person name="Saunders D.G."/>
            <person name="Mu D."/>
            <person name="Pang E."/>
            <person name="Cao H."/>
            <person name="Cha H."/>
            <person name="Lin T."/>
            <person name="Zhou Q."/>
            <person name="Shang Y."/>
            <person name="Li Y."/>
            <person name="Ivanov S."/>
            <person name="Sharma T."/>
            <person name="Velzen R.V."/>
            <person name="Ruijter N.D."/>
            <person name="Aanen D.K."/>
            <person name="Win J."/>
            <person name="Kamoun S."/>
            <person name="Bisseling T."/>
            <person name="Huang S."/>
        </authorList>
    </citation>
    <scope>NUCLEOTIDE SEQUENCE [LARGE SCALE GENOMIC DNA]</scope>
    <source>
        <strain evidence="4">DAOM197198w</strain>
    </source>
</reference>
<dbReference type="HOGENOM" id="CLU_194736_0_0_1"/>
<evidence type="ECO:0000256" key="1">
    <source>
        <dbReference type="SAM" id="MobiDB-lite"/>
    </source>
</evidence>